<gene>
    <name evidence="1" type="ORF">Ddye_019467</name>
</gene>
<name>A0AAD9TY46_9ROSI</name>
<sequence>MPDENDRLLERNVSIGFSFSNKPDNPLNLVDEDSDVGEKIDAVGEVQVKVVGLPSATPLSLESGAFPDSTINPQSINHLRDKYGIPMGVTLIIPHRSFDVYNPPAGMLPIHLTDFENGVKLPFHLILRRALNAFQLALLQLMPGFWRHLISFLVL</sequence>
<protein>
    <submittedName>
        <fullName evidence="1">Uncharacterized protein</fullName>
    </submittedName>
</protein>
<proteinExistence type="predicted"/>
<organism evidence="1 2">
    <name type="scientific">Dipteronia dyeriana</name>
    <dbReference type="NCBI Taxonomy" id="168575"/>
    <lineage>
        <taxon>Eukaryota</taxon>
        <taxon>Viridiplantae</taxon>
        <taxon>Streptophyta</taxon>
        <taxon>Embryophyta</taxon>
        <taxon>Tracheophyta</taxon>
        <taxon>Spermatophyta</taxon>
        <taxon>Magnoliopsida</taxon>
        <taxon>eudicotyledons</taxon>
        <taxon>Gunneridae</taxon>
        <taxon>Pentapetalae</taxon>
        <taxon>rosids</taxon>
        <taxon>malvids</taxon>
        <taxon>Sapindales</taxon>
        <taxon>Sapindaceae</taxon>
        <taxon>Hippocastanoideae</taxon>
        <taxon>Acereae</taxon>
        <taxon>Dipteronia</taxon>
    </lineage>
</organism>
<comment type="caution">
    <text evidence="1">The sequence shown here is derived from an EMBL/GenBank/DDBJ whole genome shotgun (WGS) entry which is preliminary data.</text>
</comment>
<evidence type="ECO:0000313" key="2">
    <source>
        <dbReference type="Proteomes" id="UP001280121"/>
    </source>
</evidence>
<dbReference type="Proteomes" id="UP001280121">
    <property type="component" value="Unassembled WGS sequence"/>
</dbReference>
<evidence type="ECO:0000313" key="1">
    <source>
        <dbReference type="EMBL" id="KAK2644272.1"/>
    </source>
</evidence>
<reference evidence="1" key="1">
    <citation type="journal article" date="2023" name="Plant J.">
        <title>Genome sequences and population genomics provide insights into the demographic history, inbreeding, and mutation load of two 'living fossil' tree species of Dipteronia.</title>
        <authorList>
            <person name="Feng Y."/>
            <person name="Comes H.P."/>
            <person name="Chen J."/>
            <person name="Zhu S."/>
            <person name="Lu R."/>
            <person name="Zhang X."/>
            <person name="Li P."/>
            <person name="Qiu J."/>
            <person name="Olsen K.M."/>
            <person name="Qiu Y."/>
        </authorList>
    </citation>
    <scope>NUCLEOTIDE SEQUENCE</scope>
    <source>
        <strain evidence="1">KIB01</strain>
    </source>
</reference>
<dbReference type="AlphaFoldDB" id="A0AAD9TY46"/>
<accession>A0AAD9TY46</accession>
<dbReference type="EMBL" id="JANJYI010000006">
    <property type="protein sequence ID" value="KAK2644272.1"/>
    <property type="molecule type" value="Genomic_DNA"/>
</dbReference>
<keyword evidence="2" id="KW-1185">Reference proteome</keyword>